<keyword evidence="11" id="KW-0347">Helicase</keyword>
<evidence type="ECO:0000256" key="5">
    <source>
        <dbReference type="ARBA" id="ARBA00022833"/>
    </source>
</evidence>
<keyword evidence="12" id="KW-1185">Reference proteome</keyword>
<feature type="binding site" evidence="8">
    <location>
        <position position="421"/>
    </location>
    <ligand>
        <name>Zn(2+)</name>
        <dbReference type="ChEBI" id="CHEBI:29105"/>
        <label>1</label>
    </ligand>
</feature>
<evidence type="ECO:0000256" key="2">
    <source>
        <dbReference type="ARBA" id="ARBA00022705"/>
    </source>
</evidence>
<keyword evidence="4 8" id="KW-0547">Nucleotide-binding</keyword>
<dbReference type="HAMAP" id="MF_00983">
    <property type="entry name" value="PriA"/>
    <property type="match status" value="1"/>
</dbReference>
<dbReference type="PANTHER" id="PTHR30580:SF0">
    <property type="entry name" value="PRIMOSOMAL PROTEIN N"/>
    <property type="match status" value="1"/>
</dbReference>
<dbReference type="InterPro" id="IPR042115">
    <property type="entry name" value="PriA_3primeBD_sf"/>
</dbReference>
<feature type="domain" description="Primosomal protein N' 3' DNA-binding" evidence="10">
    <location>
        <begin position="11"/>
        <end position="115"/>
    </location>
</feature>
<feature type="binding site" evidence="8">
    <location>
        <position position="384"/>
    </location>
    <ligand>
        <name>Zn(2+)</name>
        <dbReference type="ChEBI" id="CHEBI:29105"/>
        <label>1</label>
    </ligand>
</feature>
<evidence type="ECO:0000256" key="4">
    <source>
        <dbReference type="ARBA" id="ARBA00022741"/>
    </source>
</evidence>
<dbReference type="Pfam" id="PF17764">
    <property type="entry name" value="PriA_3primeBD"/>
    <property type="match status" value="1"/>
</dbReference>
<sequence>MSDNVQQPVARVAVDMPLLHLDRLFDYRVTPAQAESARPGVRVRVTFAGQHRDGFVIQRVDGDDLGPGTALHQLSELDKVVSPERVLTAEVTGLVRAVADHWGGSFADVVRLAVPPRHAAAEAAEPVHRPALDARRALGVPHPFGSYPAGEAFLDAVRNGGAPRAFWQVAPTRHPLGDWASGLVAGAAAAVAAGRGAVLVVPDARDLERLAAACRVAFAESGFVTLTSELGPAARYRNFLAVSRGQARVVIGTRGAVWAPVEDLGFLGVWDEGNDLLAEPRAPYPHVREVAALRAQLAGAALVLAGYGRSTEAEALLERGWLHPVALAGRDQREVSPVVRTPRDRPDQAGRIPHDAFDTIRAGLVTGPVLVQVPRGGYQVVVVCQDCRTPATCRDCGGPLHGREDGLICGLCGSRNEGWACTECGGTRWRTPVVGVERTAEELGRAFPQVPVRQSHAGHILEAVDEKSALVLATPGAEPDAETGYAAAVLLDGASLLLRADLRAPEEALRRWLHVCALVRPAVEGGSVLAVAPADHPAVQALVRLDPAGLAARELEDRREAGFPPAMRLVVVEGDQVGVEGVSAQLPLPEGVEAWGPAPVLEADGSLGETWRLTLRAPLPVGAAAVQAVRDVQAVRTAHKDPGSVRIRVDPERIG</sequence>
<keyword evidence="2 8" id="KW-0235">DNA replication</keyword>
<evidence type="ECO:0000256" key="8">
    <source>
        <dbReference type="HAMAP-Rule" id="MF_00983"/>
    </source>
</evidence>
<dbReference type="GO" id="GO:0006310">
    <property type="term" value="P:DNA recombination"/>
    <property type="evidence" value="ECO:0007669"/>
    <property type="project" value="InterPro"/>
</dbReference>
<keyword evidence="11" id="KW-0378">Hydrolase</keyword>
<feature type="binding site" evidence="8">
    <location>
        <position position="396"/>
    </location>
    <ligand>
        <name>Zn(2+)</name>
        <dbReference type="ChEBI" id="CHEBI:29105"/>
        <label>2</label>
    </ligand>
</feature>
<dbReference type="Proteomes" id="UP000199086">
    <property type="component" value="Unassembled WGS sequence"/>
</dbReference>
<evidence type="ECO:0000256" key="9">
    <source>
        <dbReference type="SAM" id="MobiDB-lite"/>
    </source>
</evidence>
<evidence type="ECO:0000313" key="12">
    <source>
        <dbReference type="Proteomes" id="UP000199086"/>
    </source>
</evidence>
<dbReference type="STRING" id="1577474.GA0111570_11090"/>
<evidence type="ECO:0000256" key="6">
    <source>
        <dbReference type="ARBA" id="ARBA00022840"/>
    </source>
</evidence>
<feature type="compositionally biased region" description="Basic and acidic residues" evidence="9">
    <location>
        <begin position="341"/>
        <end position="352"/>
    </location>
</feature>
<accession>A0A1G6HIN0</accession>
<dbReference type="GO" id="GO:0006269">
    <property type="term" value="P:DNA replication, synthesis of primer"/>
    <property type="evidence" value="ECO:0007669"/>
    <property type="project" value="UniProtKB-KW"/>
</dbReference>
<evidence type="ECO:0000256" key="1">
    <source>
        <dbReference type="ARBA" id="ARBA00022515"/>
    </source>
</evidence>
<dbReference type="GO" id="GO:0008270">
    <property type="term" value="F:zinc ion binding"/>
    <property type="evidence" value="ECO:0007669"/>
    <property type="project" value="UniProtKB-UniRule"/>
</dbReference>
<dbReference type="OrthoDB" id="3177118at2"/>
<protein>
    <recommendedName>
        <fullName evidence="8">Probable replication restart protein PriA</fullName>
    </recommendedName>
    <alternativeName>
        <fullName evidence="8">Putative ATP-dependent DNA helicase PriA</fullName>
    </alternativeName>
</protein>
<dbReference type="GO" id="GO:0043138">
    <property type="term" value="F:3'-5' DNA helicase activity"/>
    <property type="evidence" value="ECO:0007669"/>
    <property type="project" value="TreeGrafter"/>
</dbReference>
<feature type="binding site" evidence="8">
    <location>
        <position position="424"/>
    </location>
    <ligand>
        <name>Zn(2+)</name>
        <dbReference type="ChEBI" id="CHEBI:29105"/>
        <label>1</label>
    </ligand>
</feature>
<comment type="caution">
    <text evidence="8">As this protein does not have any detectable helicase domains, it probably does not have helicase activity.</text>
</comment>
<feature type="binding site" evidence="8">
    <location>
        <position position="387"/>
    </location>
    <ligand>
        <name>Zn(2+)</name>
        <dbReference type="ChEBI" id="CHEBI:29105"/>
        <label>1</label>
    </ligand>
</feature>
<keyword evidence="3 8" id="KW-0479">Metal-binding</keyword>
<dbReference type="GO" id="GO:0005524">
    <property type="term" value="F:ATP binding"/>
    <property type="evidence" value="ECO:0007669"/>
    <property type="project" value="UniProtKB-UniRule"/>
</dbReference>
<dbReference type="InterPro" id="IPR005259">
    <property type="entry name" value="PriA"/>
</dbReference>
<feature type="binding site" evidence="8">
    <location>
        <position position="393"/>
    </location>
    <ligand>
        <name>Zn(2+)</name>
        <dbReference type="ChEBI" id="CHEBI:29105"/>
        <label>2</label>
    </ligand>
</feature>
<evidence type="ECO:0000313" key="11">
    <source>
        <dbReference type="EMBL" id="SDB93958.1"/>
    </source>
</evidence>
<dbReference type="RefSeq" id="WP_092612480.1">
    <property type="nucleotide sequence ID" value="NZ_FMYF01000010.1"/>
</dbReference>
<organism evidence="11 12">
    <name type="scientific">Raineyella antarctica</name>
    <dbReference type="NCBI Taxonomy" id="1577474"/>
    <lineage>
        <taxon>Bacteria</taxon>
        <taxon>Bacillati</taxon>
        <taxon>Actinomycetota</taxon>
        <taxon>Actinomycetes</taxon>
        <taxon>Propionibacteriales</taxon>
        <taxon>Propionibacteriaceae</taxon>
        <taxon>Raineyella</taxon>
    </lineage>
</organism>
<evidence type="ECO:0000259" key="10">
    <source>
        <dbReference type="Pfam" id="PF17764"/>
    </source>
</evidence>
<dbReference type="InterPro" id="IPR041222">
    <property type="entry name" value="PriA_3primeBD"/>
</dbReference>
<comment type="cofactor">
    <cofactor evidence="8">
        <name>Zn(2+)</name>
        <dbReference type="ChEBI" id="CHEBI:29105"/>
    </cofactor>
    <text evidence="8">Binds 2 zinc ions per subunit.</text>
</comment>
<name>A0A1G6HIN0_9ACTN</name>
<feature type="binding site" evidence="8">
    <location>
        <position position="409"/>
    </location>
    <ligand>
        <name>Zn(2+)</name>
        <dbReference type="ChEBI" id="CHEBI:29105"/>
        <label>2</label>
    </ligand>
</feature>
<dbReference type="GO" id="GO:1990077">
    <property type="term" value="C:primosome complex"/>
    <property type="evidence" value="ECO:0007669"/>
    <property type="project" value="UniProtKB-UniRule"/>
</dbReference>
<proteinExistence type="inferred from homology"/>
<feature type="region of interest" description="Disordered" evidence="9">
    <location>
        <begin position="333"/>
        <end position="352"/>
    </location>
</feature>
<dbReference type="Gene3D" id="3.40.50.300">
    <property type="entry name" value="P-loop containing nucleotide triphosphate hydrolases"/>
    <property type="match status" value="1"/>
</dbReference>
<dbReference type="PANTHER" id="PTHR30580">
    <property type="entry name" value="PRIMOSOMAL PROTEIN N"/>
    <property type="match status" value="1"/>
</dbReference>
<dbReference type="EMBL" id="FMYF01000010">
    <property type="protein sequence ID" value="SDB93958.1"/>
    <property type="molecule type" value="Genomic_DNA"/>
</dbReference>
<gene>
    <name evidence="8" type="primary">priA</name>
    <name evidence="11" type="ORF">GA0111570_11090</name>
</gene>
<comment type="subunit">
    <text evidence="8">Component of the replication restart primosome.</text>
</comment>
<feature type="binding site" evidence="8">
    <location>
        <position position="412"/>
    </location>
    <ligand>
        <name>Zn(2+)</name>
        <dbReference type="ChEBI" id="CHEBI:29105"/>
        <label>2</label>
    </ligand>
</feature>
<comment type="function">
    <text evidence="8">Initiates the restart of stalled replication forks, which reloads the replicative helicase on sites other than the origin of replication. Recognizes and binds to abandoned replication forks and remodels them to uncover a helicase loading site. Promotes assembly of the primosome at these replication forks.</text>
</comment>
<dbReference type="InterPro" id="IPR027417">
    <property type="entry name" value="P-loop_NTPase"/>
</dbReference>
<keyword evidence="7 8" id="KW-0238">DNA-binding</keyword>
<keyword evidence="1 8" id="KW-0639">Primosome</keyword>
<evidence type="ECO:0000256" key="3">
    <source>
        <dbReference type="ARBA" id="ARBA00022723"/>
    </source>
</evidence>
<keyword evidence="6 8" id="KW-0067">ATP-binding</keyword>
<dbReference type="GO" id="GO:0003677">
    <property type="term" value="F:DNA binding"/>
    <property type="evidence" value="ECO:0007669"/>
    <property type="project" value="UniProtKB-UniRule"/>
</dbReference>
<dbReference type="Gene3D" id="3.40.1440.60">
    <property type="entry name" value="PriA, 3(prime) DNA-binding domain"/>
    <property type="match status" value="1"/>
</dbReference>
<dbReference type="AlphaFoldDB" id="A0A1G6HIN0"/>
<dbReference type="GO" id="GO:0006302">
    <property type="term" value="P:double-strand break repair"/>
    <property type="evidence" value="ECO:0007669"/>
    <property type="project" value="InterPro"/>
</dbReference>
<evidence type="ECO:0000256" key="7">
    <source>
        <dbReference type="ARBA" id="ARBA00023125"/>
    </source>
</evidence>
<reference evidence="11 12" key="1">
    <citation type="submission" date="2016-06" db="EMBL/GenBank/DDBJ databases">
        <authorList>
            <person name="Olsen C.W."/>
            <person name="Carey S."/>
            <person name="Hinshaw L."/>
            <person name="Karasin A.I."/>
        </authorList>
    </citation>
    <scope>NUCLEOTIDE SEQUENCE [LARGE SCALE GENOMIC DNA]</scope>
    <source>
        <strain evidence="11 12">LZ-22</strain>
    </source>
</reference>
<keyword evidence="5 8" id="KW-0862">Zinc</keyword>
<dbReference type="GO" id="GO:0006270">
    <property type="term" value="P:DNA replication initiation"/>
    <property type="evidence" value="ECO:0007669"/>
    <property type="project" value="TreeGrafter"/>
</dbReference>
<comment type="similarity">
    <text evidence="8">Belongs to the helicase family. PriA subfamily.</text>
</comment>